<dbReference type="Gene3D" id="3.40.50.720">
    <property type="entry name" value="NAD(P)-binding Rossmann-like Domain"/>
    <property type="match status" value="1"/>
</dbReference>
<dbReference type="Pfam" id="PF08338">
    <property type="entry name" value="DUF1731"/>
    <property type="match status" value="1"/>
</dbReference>
<dbReference type="EMBL" id="DSZU01000041">
    <property type="protein sequence ID" value="HGV54945.1"/>
    <property type="molecule type" value="Genomic_DNA"/>
</dbReference>
<proteinExistence type="inferred from homology"/>
<dbReference type="InterPro" id="IPR010099">
    <property type="entry name" value="SDR39U1"/>
</dbReference>
<name>A0A832GMA6_9BACT</name>
<dbReference type="SUPFAM" id="SSF51735">
    <property type="entry name" value="NAD(P)-binding Rossmann-fold domains"/>
    <property type="match status" value="1"/>
</dbReference>
<dbReference type="InterPro" id="IPR036291">
    <property type="entry name" value="NAD(P)-bd_dom_sf"/>
</dbReference>
<protein>
    <submittedName>
        <fullName evidence="4">TIGR01777 family protein</fullName>
    </submittedName>
</protein>
<dbReference type="AlphaFoldDB" id="A0A832GMA6"/>
<dbReference type="InterPro" id="IPR001509">
    <property type="entry name" value="Epimerase_deHydtase"/>
</dbReference>
<gene>
    <name evidence="4" type="ORF">ENT73_02490</name>
</gene>
<feature type="domain" description="NAD-dependent epimerase/dehydratase" evidence="2">
    <location>
        <begin position="3"/>
        <end position="221"/>
    </location>
</feature>
<evidence type="ECO:0000256" key="1">
    <source>
        <dbReference type="ARBA" id="ARBA00009353"/>
    </source>
</evidence>
<accession>A0A832GMA6</accession>
<reference evidence="4" key="1">
    <citation type="journal article" date="2020" name="mSystems">
        <title>Genome- and Community-Level Interaction Insights into Carbon Utilization and Element Cycling Functions of Hydrothermarchaeota in Hydrothermal Sediment.</title>
        <authorList>
            <person name="Zhou Z."/>
            <person name="Liu Y."/>
            <person name="Xu W."/>
            <person name="Pan J."/>
            <person name="Luo Z.H."/>
            <person name="Li M."/>
        </authorList>
    </citation>
    <scope>NUCLEOTIDE SEQUENCE [LARGE SCALE GENOMIC DNA]</scope>
    <source>
        <strain evidence="4">SpSt-605</strain>
    </source>
</reference>
<comment type="similarity">
    <text evidence="1">Belongs to the NAD(P)-dependent epimerase/dehydratase family. SDR39U1 subfamily.</text>
</comment>
<sequence>MKVFLMGGTGFIGNFLTNFFLERGWEVVLLVRNSSRLRAVPPGVEVVFGDATKEGEWQEKAPQADLVVNLVGETIFKRWTNEYKKKIWDSRIISTENVVASLRAGQVLFNASAVGYYGDGGEAELTEESPKGKLYVSELCKVWEEKALEGEKKGARVIVGRFGIVLGKGGGMLKTILPFFKLGLGGTLGSGKQWFPWIHIEDLARAVEFLFQREERGIFNITAPEPIRNRDMTKIIGKVLRRPTLFPIPKFALRILYGELAEVIMASARVVPQRLLSLGFDFRYPRFEEAFKASL</sequence>
<evidence type="ECO:0000259" key="2">
    <source>
        <dbReference type="Pfam" id="PF01370"/>
    </source>
</evidence>
<dbReference type="InterPro" id="IPR013549">
    <property type="entry name" value="DUF1731"/>
</dbReference>
<dbReference type="NCBIfam" id="TIGR01777">
    <property type="entry name" value="yfcH"/>
    <property type="match status" value="1"/>
</dbReference>
<organism evidence="4">
    <name type="scientific">Caldimicrobium thiodismutans</name>
    <dbReference type="NCBI Taxonomy" id="1653476"/>
    <lineage>
        <taxon>Bacteria</taxon>
        <taxon>Pseudomonadati</taxon>
        <taxon>Thermodesulfobacteriota</taxon>
        <taxon>Thermodesulfobacteria</taxon>
        <taxon>Thermodesulfobacteriales</taxon>
        <taxon>Thermodesulfobacteriaceae</taxon>
        <taxon>Caldimicrobium</taxon>
    </lineage>
</organism>
<comment type="caution">
    <text evidence="4">The sequence shown here is derived from an EMBL/GenBank/DDBJ whole genome shotgun (WGS) entry which is preliminary data.</text>
</comment>
<feature type="domain" description="DUF1731" evidence="3">
    <location>
        <begin position="248"/>
        <end position="293"/>
    </location>
</feature>
<evidence type="ECO:0000259" key="3">
    <source>
        <dbReference type="Pfam" id="PF08338"/>
    </source>
</evidence>
<dbReference type="Pfam" id="PF01370">
    <property type="entry name" value="Epimerase"/>
    <property type="match status" value="1"/>
</dbReference>
<dbReference type="PANTHER" id="PTHR11092">
    <property type="entry name" value="SUGAR NUCLEOTIDE EPIMERASE RELATED"/>
    <property type="match status" value="1"/>
</dbReference>
<dbReference type="PANTHER" id="PTHR11092:SF0">
    <property type="entry name" value="EPIMERASE FAMILY PROTEIN SDR39U1"/>
    <property type="match status" value="1"/>
</dbReference>
<evidence type="ECO:0000313" key="4">
    <source>
        <dbReference type="EMBL" id="HGV54945.1"/>
    </source>
</evidence>